<evidence type="ECO:0000313" key="3">
    <source>
        <dbReference type="EMBL" id="RRS01870.1"/>
    </source>
</evidence>
<feature type="coiled-coil region" evidence="1">
    <location>
        <begin position="38"/>
        <end position="65"/>
    </location>
</feature>
<keyword evidence="4" id="KW-1185">Reference proteome</keyword>
<dbReference type="AlphaFoldDB" id="A0A426V4W6"/>
<proteinExistence type="predicted"/>
<feature type="signal peptide" evidence="2">
    <location>
        <begin position="1"/>
        <end position="23"/>
    </location>
</feature>
<feature type="chain" id="PRO_5019365422" evidence="2">
    <location>
        <begin position="24"/>
        <end position="376"/>
    </location>
</feature>
<dbReference type="PROSITE" id="PS51257">
    <property type="entry name" value="PROKAR_LIPOPROTEIN"/>
    <property type="match status" value="1"/>
</dbReference>
<reference evidence="3 4" key="1">
    <citation type="submission" date="2018-12" db="EMBL/GenBank/DDBJ databases">
        <title>Glycomyces sp. YIM 121974 draft genome.</title>
        <authorList>
            <person name="Li Q."/>
        </authorList>
    </citation>
    <scope>NUCLEOTIDE SEQUENCE [LARGE SCALE GENOMIC DNA]</scope>
    <source>
        <strain evidence="3 4">YIM 121974</strain>
    </source>
</reference>
<dbReference type="OrthoDB" id="5175505at2"/>
<keyword evidence="1" id="KW-0175">Coiled coil</keyword>
<evidence type="ECO:0000256" key="2">
    <source>
        <dbReference type="SAM" id="SignalP"/>
    </source>
</evidence>
<comment type="caution">
    <text evidence="3">The sequence shown here is derived from an EMBL/GenBank/DDBJ whole genome shotgun (WGS) entry which is preliminary data.</text>
</comment>
<organism evidence="3 4">
    <name type="scientific">Glycomyces terrestris</name>
    <dbReference type="NCBI Taxonomy" id="2493553"/>
    <lineage>
        <taxon>Bacteria</taxon>
        <taxon>Bacillati</taxon>
        <taxon>Actinomycetota</taxon>
        <taxon>Actinomycetes</taxon>
        <taxon>Glycomycetales</taxon>
        <taxon>Glycomycetaceae</taxon>
        <taxon>Glycomyces</taxon>
    </lineage>
</organism>
<name>A0A426V4W6_9ACTN</name>
<dbReference type="RefSeq" id="WP_125246345.1">
    <property type="nucleotide sequence ID" value="NZ_RSEB01000001.1"/>
</dbReference>
<dbReference type="Proteomes" id="UP000277256">
    <property type="component" value="Unassembled WGS sequence"/>
</dbReference>
<accession>A0A426V4W6</accession>
<keyword evidence="2" id="KW-0732">Signal</keyword>
<dbReference type="EMBL" id="RSEB01000001">
    <property type="protein sequence ID" value="RRS01870.1"/>
    <property type="molecule type" value="Genomic_DNA"/>
</dbReference>
<gene>
    <name evidence="3" type="ORF">EIW28_03755</name>
</gene>
<protein>
    <submittedName>
        <fullName evidence="3">Uncharacterized protein</fullName>
    </submittedName>
</protein>
<sequence>MHRKPLALALALPLAAAGCSWFAPEEEDLDFAEYEQQLTETYNESMRLSAELDAAEARIAQACLEAQGFTVHDPWEFREEPTGERETFLDTPPYDWFLPSAEDAARRGFWQWTTLAAPETVEDGDALLAEWDAFQAEMGWYSVDFGEDEQEEYPFFDLSEEERYAWYVAYGGEAWAEFHHPDLAGIEPEETGDGEEVEVPVGGCKLEMIEAVYGGLEEGQDEHTVRPEQPDGDWTRMKERFAEETADAEVAFTDCLADRGQEGWEFYEGQILVHDYLVAAGEGVYALNSYPDAGVRWPDPPDDAPDGDDAQGWLDFERALAADFAECGDESGYREAAVHGWQQAQLRYYLDIETAVFAWHDEMRELIAKAQEVIGE</sequence>
<evidence type="ECO:0000256" key="1">
    <source>
        <dbReference type="SAM" id="Coils"/>
    </source>
</evidence>
<evidence type="ECO:0000313" key="4">
    <source>
        <dbReference type="Proteomes" id="UP000277256"/>
    </source>
</evidence>